<feature type="signal peptide" evidence="12">
    <location>
        <begin position="1"/>
        <end position="28"/>
    </location>
</feature>
<keyword evidence="15" id="KW-1185">Reference proteome</keyword>
<evidence type="ECO:0000256" key="7">
    <source>
        <dbReference type="ARBA" id="ARBA00022737"/>
    </source>
</evidence>
<gene>
    <name evidence="14" type="ORF">Gogos_017616</name>
</gene>
<comment type="similarity">
    <text evidence="2">Belongs to the RLP family.</text>
</comment>
<evidence type="ECO:0000259" key="13">
    <source>
        <dbReference type="Pfam" id="PF08263"/>
    </source>
</evidence>
<feature type="non-terminal residue" evidence="14">
    <location>
        <position position="327"/>
    </location>
</feature>
<dbReference type="PANTHER" id="PTHR48061">
    <property type="entry name" value="LEUCINE-RICH REPEAT RECEPTOR PROTEIN KINASE EMS1-LIKE-RELATED"/>
    <property type="match status" value="1"/>
</dbReference>
<dbReference type="InterPro" id="IPR013210">
    <property type="entry name" value="LRR_N_plant-typ"/>
</dbReference>
<evidence type="ECO:0000313" key="15">
    <source>
        <dbReference type="Proteomes" id="UP000593579"/>
    </source>
</evidence>
<dbReference type="Gene3D" id="3.80.10.10">
    <property type="entry name" value="Ribonuclease Inhibitor"/>
    <property type="match status" value="3"/>
</dbReference>
<dbReference type="Pfam" id="PF00560">
    <property type="entry name" value="LRR_1"/>
    <property type="match status" value="4"/>
</dbReference>
<protein>
    <recommendedName>
        <fullName evidence="13">Leucine-rich repeat-containing N-terminal plant-type domain-containing protein</fullName>
    </recommendedName>
</protein>
<keyword evidence="7" id="KW-0677">Repeat</keyword>
<dbReference type="Proteomes" id="UP000593579">
    <property type="component" value="Unassembled WGS sequence"/>
</dbReference>
<feature type="domain" description="Leucine-rich repeat-containing N-terminal plant-type" evidence="13">
    <location>
        <begin position="42"/>
        <end position="87"/>
    </location>
</feature>
<evidence type="ECO:0000313" key="14">
    <source>
        <dbReference type="EMBL" id="MBA0733626.1"/>
    </source>
</evidence>
<proteinExistence type="inferred from homology"/>
<keyword evidence="11" id="KW-0325">Glycoprotein</keyword>
<keyword evidence="9" id="KW-0472">Membrane</keyword>
<dbReference type="InterPro" id="IPR001611">
    <property type="entry name" value="Leu-rich_rpt"/>
</dbReference>
<feature type="chain" id="PRO_5029510692" description="Leucine-rich repeat-containing N-terminal plant-type domain-containing protein" evidence="12">
    <location>
        <begin position="29"/>
        <end position="327"/>
    </location>
</feature>
<dbReference type="InterPro" id="IPR003591">
    <property type="entry name" value="Leu-rich_rpt_typical-subtyp"/>
</dbReference>
<reference evidence="14 15" key="1">
    <citation type="journal article" date="2019" name="Genome Biol. Evol.">
        <title>Insights into the evolution of the New World diploid cottons (Gossypium, subgenus Houzingenia) based on genome sequencing.</title>
        <authorList>
            <person name="Grover C.E."/>
            <person name="Arick M.A. 2nd"/>
            <person name="Thrash A."/>
            <person name="Conover J.L."/>
            <person name="Sanders W.S."/>
            <person name="Peterson D.G."/>
            <person name="Frelichowski J.E."/>
            <person name="Scheffler J.A."/>
            <person name="Scheffler B.E."/>
            <person name="Wendel J.F."/>
        </authorList>
    </citation>
    <scope>NUCLEOTIDE SEQUENCE [LARGE SCALE GENOMIC DNA]</scope>
    <source>
        <strain evidence="14">5</strain>
        <tissue evidence="14">Leaf</tissue>
    </source>
</reference>
<evidence type="ECO:0000256" key="3">
    <source>
        <dbReference type="ARBA" id="ARBA00022475"/>
    </source>
</evidence>
<dbReference type="AlphaFoldDB" id="A0A7J9BBH3"/>
<evidence type="ECO:0000256" key="10">
    <source>
        <dbReference type="ARBA" id="ARBA00023170"/>
    </source>
</evidence>
<accession>A0A7J9BBH3</accession>
<comment type="caution">
    <text evidence="14">The sequence shown here is derived from an EMBL/GenBank/DDBJ whole genome shotgun (WGS) entry which is preliminary data.</text>
</comment>
<evidence type="ECO:0000256" key="11">
    <source>
        <dbReference type="ARBA" id="ARBA00023180"/>
    </source>
</evidence>
<dbReference type="EMBL" id="JABEZY010000002">
    <property type="protein sequence ID" value="MBA0733626.1"/>
    <property type="molecule type" value="Genomic_DNA"/>
</dbReference>
<keyword evidence="3" id="KW-1003">Cell membrane</keyword>
<evidence type="ECO:0000256" key="1">
    <source>
        <dbReference type="ARBA" id="ARBA00004251"/>
    </source>
</evidence>
<sequence>MGKFIWLCQIRSLLFVLFFLSVVDCCLSLSSSSLNPTPSCLPEDTSALLQFKNTMSIDDSAFYSYCYPKTNSWNESTNCCSWEGVTCEKATGQVISLDLSCSKVVGSLAPNTTLFRLRGLKRLDLSLNNFSASPISSGFNQLASLTHLNLSGSYLSGSVPSDISLLSKLISLDLSRNEILELDSHSFDMLTRNLSKIENLLLGWVYMSDVVPTSFMNLTSLKCLSLEFCGLQGDFPSEIFQLGNLEYVELSWNSLTGFLPKSNWSSRLKFFDLSSNYFKGSIPSSLGNLTKITYLGFSSNKLEGQIPDIFGNINKLTTLDFSGCNFS</sequence>
<organism evidence="14 15">
    <name type="scientific">Gossypium gossypioides</name>
    <name type="common">Mexican cotton</name>
    <name type="synonym">Selera gossypioides</name>
    <dbReference type="NCBI Taxonomy" id="34282"/>
    <lineage>
        <taxon>Eukaryota</taxon>
        <taxon>Viridiplantae</taxon>
        <taxon>Streptophyta</taxon>
        <taxon>Embryophyta</taxon>
        <taxon>Tracheophyta</taxon>
        <taxon>Spermatophyta</taxon>
        <taxon>Magnoliopsida</taxon>
        <taxon>eudicotyledons</taxon>
        <taxon>Gunneridae</taxon>
        <taxon>Pentapetalae</taxon>
        <taxon>rosids</taxon>
        <taxon>malvids</taxon>
        <taxon>Malvales</taxon>
        <taxon>Malvaceae</taxon>
        <taxon>Malvoideae</taxon>
        <taxon>Gossypium</taxon>
    </lineage>
</organism>
<dbReference type="OrthoDB" id="996747at2759"/>
<evidence type="ECO:0000256" key="9">
    <source>
        <dbReference type="ARBA" id="ARBA00023136"/>
    </source>
</evidence>
<evidence type="ECO:0000256" key="5">
    <source>
        <dbReference type="ARBA" id="ARBA00022692"/>
    </source>
</evidence>
<keyword evidence="10" id="KW-0675">Receptor</keyword>
<name>A0A7J9BBH3_GOSGO</name>
<dbReference type="InterPro" id="IPR032675">
    <property type="entry name" value="LRR_dom_sf"/>
</dbReference>
<keyword evidence="5" id="KW-0812">Transmembrane</keyword>
<keyword evidence="4" id="KW-0433">Leucine-rich repeat</keyword>
<dbReference type="GO" id="GO:0005886">
    <property type="term" value="C:plasma membrane"/>
    <property type="evidence" value="ECO:0007669"/>
    <property type="project" value="UniProtKB-SubCell"/>
</dbReference>
<evidence type="ECO:0000256" key="6">
    <source>
        <dbReference type="ARBA" id="ARBA00022729"/>
    </source>
</evidence>
<dbReference type="SMART" id="SM00369">
    <property type="entry name" value="LRR_TYP"/>
    <property type="match status" value="3"/>
</dbReference>
<comment type="subcellular location">
    <subcellularLocation>
        <location evidence="1">Cell membrane</location>
        <topology evidence="1">Single-pass type I membrane protein</topology>
    </subcellularLocation>
</comment>
<evidence type="ECO:0000256" key="8">
    <source>
        <dbReference type="ARBA" id="ARBA00022989"/>
    </source>
</evidence>
<dbReference type="PANTHER" id="PTHR48061:SF46">
    <property type="entry name" value="LEUCINE-RICH REPEAT-CONTAINING N-TERMINAL PLANT-TYPE DOMAIN-CONTAINING PROTEIN"/>
    <property type="match status" value="1"/>
</dbReference>
<dbReference type="Pfam" id="PF08263">
    <property type="entry name" value="LRRNT_2"/>
    <property type="match status" value="1"/>
</dbReference>
<evidence type="ECO:0000256" key="2">
    <source>
        <dbReference type="ARBA" id="ARBA00009592"/>
    </source>
</evidence>
<evidence type="ECO:0000256" key="4">
    <source>
        <dbReference type="ARBA" id="ARBA00022614"/>
    </source>
</evidence>
<keyword evidence="8" id="KW-1133">Transmembrane helix</keyword>
<dbReference type="InterPro" id="IPR046956">
    <property type="entry name" value="RLP23-like"/>
</dbReference>
<dbReference type="SUPFAM" id="SSF52058">
    <property type="entry name" value="L domain-like"/>
    <property type="match status" value="1"/>
</dbReference>
<evidence type="ECO:0000256" key="12">
    <source>
        <dbReference type="SAM" id="SignalP"/>
    </source>
</evidence>
<keyword evidence="6 12" id="KW-0732">Signal</keyword>